<protein>
    <submittedName>
        <fullName evidence="2">Uncharacterized protein</fullName>
    </submittedName>
</protein>
<feature type="region of interest" description="Disordered" evidence="1">
    <location>
        <begin position="35"/>
        <end position="65"/>
    </location>
</feature>
<organism evidence="2 3">
    <name type="scientific">Acorus gramineus</name>
    <name type="common">Dwarf sweet flag</name>
    <dbReference type="NCBI Taxonomy" id="55184"/>
    <lineage>
        <taxon>Eukaryota</taxon>
        <taxon>Viridiplantae</taxon>
        <taxon>Streptophyta</taxon>
        <taxon>Embryophyta</taxon>
        <taxon>Tracheophyta</taxon>
        <taxon>Spermatophyta</taxon>
        <taxon>Magnoliopsida</taxon>
        <taxon>Liliopsida</taxon>
        <taxon>Acoraceae</taxon>
        <taxon>Acorus</taxon>
    </lineage>
</organism>
<dbReference type="EMBL" id="JAUJYN010000008">
    <property type="protein sequence ID" value="KAK1264599.1"/>
    <property type="molecule type" value="Genomic_DNA"/>
</dbReference>
<comment type="caution">
    <text evidence="2">The sequence shown here is derived from an EMBL/GenBank/DDBJ whole genome shotgun (WGS) entry which is preliminary data.</text>
</comment>
<accession>A0AAV9AJU7</accession>
<sequence>MAPKLRVPQTSSHQRRQFLRFGSDVPSSSNISFVEQEAVEEEANEPEVEEDECKKKIHRDKSIQR</sequence>
<evidence type="ECO:0000313" key="3">
    <source>
        <dbReference type="Proteomes" id="UP001179952"/>
    </source>
</evidence>
<proteinExistence type="predicted"/>
<evidence type="ECO:0000313" key="2">
    <source>
        <dbReference type="EMBL" id="KAK1264599.1"/>
    </source>
</evidence>
<dbReference type="Proteomes" id="UP001179952">
    <property type="component" value="Unassembled WGS sequence"/>
</dbReference>
<reference evidence="2" key="2">
    <citation type="submission" date="2023-06" db="EMBL/GenBank/DDBJ databases">
        <authorList>
            <person name="Ma L."/>
            <person name="Liu K.-W."/>
            <person name="Li Z."/>
            <person name="Hsiao Y.-Y."/>
            <person name="Qi Y."/>
            <person name="Fu T."/>
            <person name="Tang G."/>
            <person name="Zhang D."/>
            <person name="Sun W.-H."/>
            <person name="Liu D.-K."/>
            <person name="Li Y."/>
            <person name="Chen G.-Z."/>
            <person name="Liu X.-D."/>
            <person name="Liao X.-Y."/>
            <person name="Jiang Y.-T."/>
            <person name="Yu X."/>
            <person name="Hao Y."/>
            <person name="Huang J."/>
            <person name="Zhao X.-W."/>
            <person name="Ke S."/>
            <person name="Chen Y.-Y."/>
            <person name="Wu W.-L."/>
            <person name="Hsu J.-L."/>
            <person name="Lin Y.-F."/>
            <person name="Huang M.-D."/>
            <person name="Li C.-Y."/>
            <person name="Huang L."/>
            <person name="Wang Z.-W."/>
            <person name="Zhao X."/>
            <person name="Zhong W.-Y."/>
            <person name="Peng D.-H."/>
            <person name="Ahmad S."/>
            <person name="Lan S."/>
            <person name="Zhang J.-S."/>
            <person name="Tsai W.-C."/>
            <person name="Van De Peer Y."/>
            <person name="Liu Z.-J."/>
        </authorList>
    </citation>
    <scope>NUCLEOTIDE SEQUENCE</scope>
    <source>
        <strain evidence="2">SCP</strain>
        <tissue evidence="2">Leaves</tissue>
    </source>
</reference>
<reference evidence="2" key="1">
    <citation type="journal article" date="2023" name="Nat. Commun.">
        <title>Diploid and tetraploid genomes of Acorus and the evolution of monocots.</title>
        <authorList>
            <person name="Ma L."/>
            <person name="Liu K.W."/>
            <person name="Li Z."/>
            <person name="Hsiao Y.Y."/>
            <person name="Qi Y."/>
            <person name="Fu T."/>
            <person name="Tang G.D."/>
            <person name="Zhang D."/>
            <person name="Sun W.H."/>
            <person name="Liu D.K."/>
            <person name="Li Y."/>
            <person name="Chen G.Z."/>
            <person name="Liu X.D."/>
            <person name="Liao X.Y."/>
            <person name="Jiang Y.T."/>
            <person name="Yu X."/>
            <person name="Hao Y."/>
            <person name="Huang J."/>
            <person name="Zhao X.W."/>
            <person name="Ke S."/>
            <person name="Chen Y.Y."/>
            <person name="Wu W.L."/>
            <person name="Hsu J.L."/>
            <person name="Lin Y.F."/>
            <person name="Huang M.D."/>
            <person name="Li C.Y."/>
            <person name="Huang L."/>
            <person name="Wang Z.W."/>
            <person name="Zhao X."/>
            <person name="Zhong W.Y."/>
            <person name="Peng D.H."/>
            <person name="Ahmad S."/>
            <person name="Lan S."/>
            <person name="Zhang J.S."/>
            <person name="Tsai W.C."/>
            <person name="Van de Peer Y."/>
            <person name="Liu Z.J."/>
        </authorList>
    </citation>
    <scope>NUCLEOTIDE SEQUENCE</scope>
    <source>
        <strain evidence="2">SCP</strain>
    </source>
</reference>
<keyword evidence="3" id="KW-1185">Reference proteome</keyword>
<gene>
    <name evidence="2" type="ORF">QJS04_geneDACA017852</name>
</gene>
<feature type="compositionally biased region" description="Acidic residues" evidence="1">
    <location>
        <begin position="37"/>
        <end position="51"/>
    </location>
</feature>
<name>A0AAV9AJU7_ACOGR</name>
<evidence type="ECO:0000256" key="1">
    <source>
        <dbReference type="SAM" id="MobiDB-lite"/>
    </source>
</evidence>
<dbReference type="AlphaFoldDB" id="A0AAV9AJU7"/>